<proteinExistence type="inferred from homology"/>
<evidence type="ECO:0000313" key="13">
    <source>
        <dbReference type="Proteomes" id="UP000199236"/>
    </source>
</evidence>
<evidence type="ECO:0000256" key="3">
    <source>
        <dbReference type="ARBA" id="ARBA00011245"/>
    </source>
</evidence>
<dbReference type="GO" id="GO:0003676">
    <property type="term" value="F:nucleic acid binding"/>
    <property type="evidence" value="ECO:0007669"/>
    <property type="project" value="InterPro"/>
</dbReference>
<evidence type="ECO:0000256" key="8">
    <source>
        <dbReference type="ARBA" id="ARBA00022801"/>
    </source>
</evidence>
<evidence type="ECO:0000256" key="4">
    <source>
        <dbReference type="ARBA" id="ARBA00012180"/>
    </source>
</evidence>
<feature type="domain" description="RNase H type-1" evidence="11">
    <location>
        <begin position="69"/>
        <end position="205"/>
    </location>
</feature>
<name>A0A1I5JII2_9HYPH</name>
<comment type="subcellular location">
    <subcellularLocation>
        <location evidence="10">Cytoplasm</location>
    </subcellularLocation>
</comment>
<dbReference type="AlphaFoldDB" id="A0A1I5JII2"/>
<keyword evidence="5 10" id="KW-0540">Nuclease</keyword>
<dbReference type="EMBL" id="FOVR01000011">
    <property type="protein sequence ID" value="SFO72585.1"/>
    <property type="molecule type" value="Genomic_DNA"/>
</dbReference>
<keyword evidence="10" id="KW-0963">Cytoplasm</keyword>
<evidence type="ECO:0000256" key="1">
    <source>
        <dbReference type="ARBA" id="ARBA00000077"/>
    </source>
</evidence>
<dbReference type="GO" id="GO:0005737">
    <property type="term" value="C:cytoplasm"/>
    <property type="evidence" value="ECO:0007669"/>
    <property type="project" value="UniProtKB-SubCell"/>
</dbReference>
<keyword evidence="8 10" id="KW-0378">Hydrolase</keyword>
<organism evidence="12 13">
    <name type="scientific">Cohaesibacter marisflavi</name>
    <dbReference type="NCBI Taxonomy" id="655353"/>
    <lineage>
        <taxon>Bacteria</taxon>
        <taxon>Pseudomonadati</taxon>
        <taxon>Pseudomonadota</taxon>
        <taxon>Alphaproteobacteria</taxon>
        <taxon>Hyphomicrobiales</taxon>
        <taxon>Cohaesibacteraceae</taxon>
    </lineage>
</organism>
<dbReference type="Gene3D" id="3.30.420.10">
    <property type="entry name" value="Ribonuclease H-like superfamily/Ribonuclease H"/>
    <property type="match status" value="1"/>
</dbReference>
<accession>A0A1I5JII2</accession>
<evidence type="ECO:0000259" key="11">
    <source>
        <dbReference type="PROSITE" id="PS50879"/>
    </source>
</evidence>
<protein>
    <recommendedName>
        <fullName evidence="4 10">Ribonuclease H</fullName>
        <shortName evidence="10">RNase H</shortName>
        <ecNumber evidence="4 10">3.1.26.4</ecNumber>
    </recommendedName>
</protein>
<dbReference type="EC" id="3.1.26.4" evidence="4 10"/>
<evidence type="ECO:0000313" key="12">
    <source>
        <dbReference type="EMBL" id="SFO72585.1"/>
    </source>
</evidence>
<evidence type="ECO:0000256" key="10">
    <source>
        <dbReference type="HAMAP-Rule" id="MF_00042"/>
    </source>
</evidence>
<sequence length="216" mass="24271">MWSLGIYPMHSLGVHFAPLSLNSGCSAQKSERPIRLTARAYLPPVGASSLPKPLPYFSNMEAGPTMPYPDYIITIHTDGSCSGNPGPGGYAAIIRNPRRQLEISGGEPGTTNNRMELRAVIEALNTLKRPLRLKIFSDSQYVIKGASEWLKSWKARHWKNVKNVDLWQALDAAASRHDIEWQWVRGHAGNEMNEKADLLANQGRERQKQTKRRTRL</sequence>
<comment type="catalytic activity">
    <reaction evidence="1 10">
        <text>Endonucleolytic cleavage to 5'-phosphomonoester.</text>
        <dbReference type="EC" id="3.1.26.4"/>
    </reaction>
</comment>
<comment type="subunit">
    <text evidence="3 10">Monomer.</text>
</comment>
<dbReference type="GO" id="GO:0043137">
    <property type="term" value="P:DNA replication, removal of RNA primer"/>
    <property type="evidence" value="ECO:0007669"/>
    <property type="project" value="TreeGrafter"/>
</dbReference>
<dbReference type="InterPro" id="IPR012337">
    <property type="entry name" value="RNaseH-like_sf"/>
</dbReference>
<dbReference type="PROSITE" id="PS50879">
    <property type="entry name" value="RNASE_H_1"/>
    <property type="match status" value="1"/>
</dbReference>
<comment type="cofactor">
    <cofactor evidence="10">
        <name>Mg(2+)</name>
        <dbReference type="ChEBI" id="CHEBI:18420"/>
    </cofactor>
    <text evidence="10">Binds 1 Mg(2+) ion per subunit. May bind a second metal ion at a regulatory site, or after substrate binding.</text>
</comment>
<dbReference type="InterPro" id="IPR002156">
    <property type="entry name" value="RNaseH_domain"/>
</dbReference>
<dbReference type="InterPro" id="IPR022892">
    <property type="entry name" value="RNaseHI"/>
</dbReference>
<evidence type="ECO:0000256" key="2">
    <source>
        <dbReference type="ARBA" id="ARBA00005300"/>
    </source>
</evidence>
<dbReference type="PANTHER" id="PTHR10642:SF26">
    <property type="entry name" value="RIBONUCLEASE H1"/>
    <property type="match status" value="1"/>
</dbReference>
<keyword evidence="13" id="KW-1185">Reference proteome</keyword>
<dbReference type="Proteomes" id="UP000199236">
    <property type="component" value="Unassembled WGS sequence"/>
</dbReference>
<dbReference type="SUPFAM" id="SSF53098">
    <property type="entry name" value="Ribonuclease H-like"/>
    <property type="match status" value="1"/>
</dbReference>
<comment type="similarity">
    <text evidence="2 10">Belongs to the RNase H family.</text>
</comment>
<comment type="function">
    <text evidence="10">Endonuclease that specifically degrades the RNA of RNA-DNA hybrids.</text>
</comment>
<dbReference type="InterPro" id="IPR050092">
    <property type="entry name" value="RNase_H"/>
</dbReference>
<evidence type="ECO:0000256" key="5">
    <source>
        <dbReference type="ARBA" id="ARBA00022722"/>
    </source>
</evidence>
<gene>
    <name evidence="10" type="primary">rnhA</name>
    <name evidence="12" type="ORF">SAMN04488056_111183</name>
</gene>
<keyword evidence="9 10" id="KW-0460">Magnesium</keyword>
<keyword evidence="7 10" id="KW-0255">Endonuclease</keyword>
<dbReference type="CDD" id="cd09278">
    <property type="entry name" value="RNase_HI_prokaryote_like"/>
    <property type="match status" value="1"/>
</dbReference>
<keyword evidence="6 10" id="KW-0479">Metal-binding</keyword>
<dbReference type="GO" id="GO:0000287">
    <property type="term" value="F:magnesium ion binding"/>
    <property type="evidence" value="ECO:0007669"/>
    <property type="project" value="UniProtKB-UniRule"/>
</dbReference>
<dbReference type="NCBIfam" id="NF001236">
    <property type="entry name" value="PRK00203.1"/>
    <property type="match status" value="1"/>
</dbReference>
<reference evidence="12 13" key="1">
    <citation type="submission" date="2016-10" db="EMBL/GenBank/DDBJ databases">
        <authorList>
            <person name="de Groot N.N."/>
        </authorList>
    </citation>
    <scope>NUCLEOTIDE SEQUENCE [LARGE SCALE GENOMIC DNA]</scope>
    <source>
        <strain evidence="12 13">CGMCC 1.9157</strain>
    </source>
</reference>
<dbReference type="STRING" id="655353.SAMN04488056_111183"/>
<evidence type="ECO:0000256" key="9">
    <source>
        <dbReference type="ARBA" id="ARBA00022842"/>
    </source>
</evidence>
<feature type="binding site" evidence="10">
    <location>
        <position position="116"/>
    </location>
    <ligand>
        <name>Mg(2+)</name>
        <dbReference type="ChEBI" id="CHEBI:18420"/>
        <label>1</label>
    </ligand>
</feature>
<evidence type="ECO:0000256" key="6">
    <source>
        <dbReference type="ARBA" id="ARBA00022723"/>
    </source>
</evidence>
<feature type="binding site" evidence="10">
    <location>
        <position position="138"/>
    </location>
    <ligand>
        <name>Mg(2+)</name>
        <dbReference type="ChEBI" id="CHEBI:18420"/>
        <label>1</label>
    </ligand>
</feature>
<feature type="binding site" evidence="10">
    <location>
        <position position="197"/>
    </location>
    <ligand>
        <name>Mg(2+)</name>
        <dbReference type="ChEBI" id="CHEBI:18420"/>
        <label>2</label>
    </ligand>
</feature>
<dbReference type="PANTHER" id="PTHR10642">
    <property type="entry name" value="RIBONUCLEASE H1"/>
    <property type="match status" value="1"/>
</dbReference>
<dbReference type="InterPro" id="IPR036397">
    <property type="entry name" value="RNaseH_sf"/>
</dbReference>
<feature type="binding site" evidence="10">
    <location>
        <position position="78"/>
    </location>
    <ligand>
        <name>Mg(2+)</name>
        <dbReference type="ChEBI" id="CHEBI:18420"/>
        <label>2</label>
    </ligand>
</feature>
<evidence type="ECO:0000256" key="7">
    <source>
        <dbReference type="ARBA" id="ARBA00022759"/>
    </source>
</evidence>
<dbReference type="Pfam" id="PF00075">
    <property type="entry name" value="RNase_H"/>
    <property type="match status" value="1"/>
</dbReference>
<dbReference type="GO" id="GO:0004523">
    <property type="term" value="F:RNA-DNA hybrid ribonuclease activity"/>
    <property type="evidence" value="ECO:0007669"/>
    <property type="project" value="UniProtKB-UniRule"/>
</dbReference>
<dbReference type="HAMAP" id="MF_00042">
    <property type="entry name" value="RNase_H"/>
    <property type="match status" value="1"/>
</dbReference>
<feature type="binding site" evidence="10">
    <location>
        <position position="78"/>
    </location>
    <ligand>
        <name>Mg(2+)</name>
        <dbReference type="ChEBI" id="CHEBI:18420"/>
        <label>1</label>
    </ligand>
</feature>